<evidence type="ECO:0000313" key="3">
    <source>
        <dbReference type="Proteomes" id="UP000500961"/>
    </source>
</evidence>
<dbReference type="KEGG" id="ttz:FHG85_07685"/>
<feature type="chain" id="PRO_5029535258" evidence="1">
    <location>
        <begin position="20"/>
        <end position="110"/>
    </location>
</feature>
<evidence type="ECO:0000256" key="1">
    <source>
        <dbReference type="SAM" id="SignalP"/>
    </source>
</evidence>
<name>A0A7D4CRI3_9BACT</name>
<dbReference type="EMBL" id="CP041345">
    <property type="protein sequence ID" value="QKG80145.1"/>
    <property type="molecule type" value="Genomic_DNA"/>
</dbReference>
<accession>A0A7D4CRI3</accession>
<keyword evidence="3" id="KW-1185">Reference proteome</keyword>
<organism evidence="2 3">
    <name type="scientific">Tenuifilum thalassicum</name>
    <dbReference type="NCBI Taxonomy" id="2590900"/>
    <lineage>
        <taxon>Bacteria</taxon>
        <taxon>Pseudomonadati</taxon>
        <taxon>Bacteroidota</taxon>
        <taxon>Bacteroidia</taxon>
        <taxon>Bacteroidales</taxon>
        <taxon>Tenuifilaceae</taxon>
        <taxon>Tenuifilum</taxon>
    </lineage>
</organism>
<gene>
    <name evidence="2" type="ORF">FHG85_07685</name>
</gene>
<dbReference type="Proteomes" id="UP000500961">
    <property type="component" value="Chromosome"/>
</dbReference>
<keyword evidence="1" id="KW-0732">Signal</keyword>
<reference evidence="2 3" key="1">
    <citation type="submission" date="2019-07" db="EMBL/GenBank/DDBJ databases">
        <title>Thalassofilum flectens gen. nov., sp. nov., a novel moderate thermophilic anaerobe from a shallow sea hot spring in Kunashir Island (Russia), representing a new family in the order Bacteroidales, and proposal of Thalassofilacea fam. nov.</title>
        <authorList>
            <person name="Kochetkova T.V."/>
            <person name="Podosokorskaya O.A."/>
            <person name="Novikov A."/>
            <person name="Elcheninov A.G."/>
            <person name="Toshchakov S.V."/>
            <person name="Kublanov I.V."/>
        </authorList>
    </citation>
    <scope>NUCLEOTIDE SEQUENCE [LARGE SCALE GENOMIC DNA]</scope>
    <source>
        <strain evidence="2 3">38-H</strain>
    </source>
</reference>
<feature type="signal peptide" evidence="1">
    <location>
        <begin position="1"/>
        <end position="19"/>
    </location>
</feature>
<proteinExistence type="predicted"/>
<sequence length="110" mass="12591">MKKLVTVILLTFSFGTLIAENETEVKASPEQKTESIIVVMKQGMLKQFYDYQLQVDEKTCYASFTLETDCGNGTIIHYSFFVWGTCSPDFYKKAVLAVFEVAEEYDRILC</sequence>
<evidence type="ECO:0000313" key="2">
    <source>
        <dbReference type="EMBL" id="QKG80145.1"/>
    </source>
</evidence>
<dbReference type="RefSeq" id="WP_173074605.1">
    <property type="nucleotide sequence ID" value="NZ_CP041345.1"/>
</dbReference>
<protein>
    <submittedName>
        <fullName evidence="2">Uncharacterized protein</fullName>
    </submittedName>
</protein>
<dbReference type="AlphaFoldDB" id="A0A7D4CRI3"/>